<dbReference type="PANTHER" id="PTHR13271">
    <property type="entry name" value="UNCHARACTERIZED PUTATIVE METHYLTRANSFERASE"/>
    <property type="match status" value="1"/>
</dbReference>
<evidence type="ECO:0000313" key="2">
    <source>
        <dbReference type="Proteomes" id="UP001498398"/>
    </source>
</evidence>
<dbReference type="SUPFAM" id="SSF82199">
    <property type="entry name" value="SET domain"/>
    <property type="match status" value="1"/>
</dbReference>
<organism evidence="1 2">
    <name type="scientific">Marasmiellus scandens</name>
    <dbReference type="NCBI Taxonomy" id="2682957"/>
    <lineage>
        <taxon>Eukaryota</taxon>
        <taxon>Fungi</taxon>
        <taxon>Dikarya</taxon>
        <taxon>Basidiomycota</taxon>
        <taxon>Agaricomycotina</taxon>
        <taxon>Agaricomycetes</taxon>
        <taxon>Agaricomycetidae</taxon>
        <taxon>Agaricales</taxon>
        <taxon>Marasmiineae</taxon>
        <taxon>Omphalotaceae</taxon>
        <taxon>Marasmiellus</taxon>
    </lineage>
</organism>
<reference evidence="1 2" key="1">
    <citation type="submission" date="2024-01" db="EMBL/GenBank/DDBJ databases">
        <title>A draft genome for the cacao thread blight pathogen Marasmiellus scandens.</title>
        <authorList>
            <person name="Baruah I.K."/>
            <person name="Leung J."/>
            <person name="Bukari Y."/>
            <person name="Amoako-Attah I."/>
            <person name="Meinhardt L.W."/>
            <person name="Bailey B.A."/>
            <person name="Cohen S.P."/>
        </authorList>
    </citation>
    <scope>NUCLEOTIDE SEQUENCE [LARGE SCALE GENOMIC DNA]</scope>
    <source>
        <strain evidence="1 2">GH-19</strain>
    </source>
</reference>
<accession>A0ABR1K202</accession>
<evidence type="ECO:0000313" key="1">
    <source>
        <dbReference type="EMBL" id="KAK7470346.1"/>
    </source>
</evidence>
<gene>
    <name evidence="1" type="ORF">VKT23_001775</name>
</gene>
<dbReference type="Gene3D" id="3.90.1410.10">
    <property type="entry name" value="set domain protein methyltransferase, domain 1"/>
    <property type="match status" value="1"/>
</dbReference>
<dbReference type="InterPro" id="IPR050600">
    <property type="entry name" value="SETD3_SETD6_MTase"/>
</dbReference>
<name>A0ABR1K202_9AGAR</name>
<comment type="caution">
    <text evidence="1">The sequence shown here is derived from an EMBL/GenBank/DDBJ whole genome shotgun (WGS) entry which is preliminary data.</text>
</comment>
<dbReference type="EMBL" id="JBANRG010000002">
    <property type="protein sequence ID" value="KAK7470346.1"/>
    <property type="molecule type" value="Genomic_DNA"/>
</dbReference>
<proteinExistence type="predicted"/>
<dbReference type="Proteomes" id="UP001498398">
    <property type="component" value="Unassembled WGS sequence"/>
</dbReference>
<dbReference type="PANTHER" id="PTHR13271:SF147">
    <property type="entry name" value="PROTEIN-LYSINE N-METHYLTRANSFERASE EFM1-RELATED"/>
    <property type="match status" value="1"/>
</dbReference>
<evidence type="ECO:0008006" key="3">
    <source>
        <dbReference type="Google" id="ProtNLM"/>
    </source>
</evidence>
<sequence length="410" mass="45995">MTLEPDATVVSFTDWLRRNHGDVDRRARFVSVPSGFQVVAETEIPSDTAVVSCPFSLVVTKKLAKEALLKILCLPQSDLDSWSERQCIASYIGFHFILDGESCKDLLHHPYVKMLPSRDKLRTALHFTPEERELFKGSNLYGAIYDRENEWRMEWIKCQGVISAVNEDWGRKFSWELFLASSTYISSRAFPSTLLSPNPSLQPSPTAEPVLLPGVDSLNHARGKPVTWTVSYPDASTNLLEPQISLVLRYPAAPREELLNNYGVKPNSELILGYGFSISDNPDDTILLKVGGGGQDTKKWEIGRSAQGMDGLWQEIVSLLQETGSTPTYEDELEASSVLGDMVRSLITRLPPAKQDFNPAQVRPDVVKMYQDYIEGQHDILDSVLAFANEKERVAIERAREEGVELVFED</sequence>
<protein>
    <recommendedName>
        <fullName evidence="3">SET domain-containing protein</fullName>
    </recommendedName>
</protein>
<dbReference type="InterPro" id="IPR046341">
    <property type="entry name" value="SET_dom_sf"/>
</dbReference>
<keyword evidence="2" id="KW-1185">Reference proteome</keyword>